<proteinExistence type="predicted"/>
<comment type="caution">
    <text evidence="1">The sequence shown here is derived from an EMBL/GenBank/DDBJ whole genome shotgun (WGS) entry which is preliminary data.</text>
</comment>
<evidence type="ECO:0000313" key="1">
    <source>
        <dbReference type="EMBL" id="KAH7926724.1"/>
    </source>
</evidence>
<dbReference type="Proteomes" id="UP000790709">
    <property type="component" value="Unassembled WGS sequence"/>
</dbReference>
<name>A0ACB8BM88_9AGAM</name>
<evidence type="ECO:0000313" key="2">
    <source>
        <dbReference type="Proteomes" id="UP000790709"/>
    </source>
</evidence>
<accession>A0ACB8BM88</accession>
<sequence length="1435" mass="159208">MASPVPNGMLSPLPKPFLHPTVSRLRSYTPQPSRLPSGGSAGTFNSPGLHGISPLPSHFSDISRTSSPSNVNPTTRQGYSNGQPRAEREVFRWMQLRNAGSHIYNQGPMKASTVLGSPLAGAPMVLAANGLVCVGTDTGRILVFDFKQALKCICGNDALASTVGPVSSVALSNDHTYVASGHTSGYIQLFDLKNPQVAARTVAPTSLTAVTSGRQEGHLSGSRITGIAFVSGRHTAVVSADENGLSFYHSLGKVLFVEASDTIRILGNYHEEDAPDDSLRRPLPDGTPSNSIPTNDLSTLPFRRRRRIRNTVLAMQTLPLGTSPHSTDGYHLVALLTPSKLVIVGLKPTPKTWLRRPREDDPRSSKPRNRRRGTLSWFPSVPVEPEGQVGKKKKNGVDRLAPAHPTLIYSWGSTLRLLRVSETKIKQSVASSRTGKVNEVEVGTLVFEEAGGWFMEDEILAIQWMSLSQVAIFTAANLSVYDVRTATLVERVRFDATTLVSPSLYHTSNGSIPYSESINDIAHSVRAYKGKIFLLCREELKVGTLLTWADRILSFVEDGDFLSAIELTRSYYTGEAPGNRNGLPDDLHERKAVIGEKMHDLMVASARYAFSEDRMTDGTHATPDGRGVDRTSLFEGLVATCARACIALDDHDFLFEDLFQQYDDAGISRIFLNQLEAFVLDNNIHSVPPRITQRLVALHENDGRPDLAERIIWHIDPACLDINQTIRLCQTHHLWDALIYVYTRALKDYISPVVELFKLVRKVQQFRIHQTESRHLHPDEADVDAAAMESVVVNAYKIYPYLADVLSGLTYPSEEPLQPEDAFQAKKDAYSFLFSGRSNTWPLEGGRLILTADEDGGTEPTYPYARLLLRFDAESFLHSLDIAFEDSYLNDSSQEVSRLVIVKILLDIMSTGNLPPSDTAFINIFIARNAPKYPQFIQIAPSALHKILVDLATQSEADTREDRQLAAEYLLSVYTPHESGRVLRLFEEAGFYRILRNWHRHERQWAPLMSTYLHDPDMRTSELFNHLDDVLINSARDNKGVIPTDTLDVFSEALGRLLSTDVTLVASLVDKHAPNLHEEALRNLPETADSERFIYLNYLLGPPRPEDDEYISPYDRPSSSHVTKSLRHLYISLQCRLHPSDVITVLKHIPADLLDWSEVLQTCEQNQVYDAVIWTLNWRGKPRDALSKVEAFEEKLTLSIVRSLASSAPANADAIIKQVDSLQAVGRKGVDICLEHSRASTPGDVPLEDIWFQLLSSQIHSVQSVSACCGGQVQAGENIAGTGTATLEERVQATLRTLVQETFASLVSISSTQAVSFPRLFKRLVDPSIHASITTGTPYTEFRTILTGMLESYRSDGDMLIISKHLLERDVFDTVEKFTGERMRGWAPARSVCSTCRQAVAGKKTRDLATTAEGERIVVSRTGAIYHSRCFPQDS</sequence>
<protein>
    <submittedName>
        <fullName evidence="1">Uncharacterized protein</fullName>
    </submittedName>
</protein>
<gene>
    <name evidence="1" type="ORF">BV22DRAFT_1008463</name>
</gene>
<keyword evidence="2" id="KW-1185">Reference proteome</keyword>
<organism evidence="1 2">
    <name type="scientific">Leucogyrophana mollusca</name>
    <dbReference type="NCBI Taxonomy" id="85980"/>
    <lineage>
        <taxon>Eukaryota</taxon>
        <taxon>Fungi</taxon>
        <taxon>Dikarya</taxon>
        <taxon>Basidiomycota</taxon>
        <taxon>Agaricomycotina</taxon>
        <taxon>Agaricomycetes</taxon>
        <taxon>Agaricomycetidae</taxon>
        <taxon>Boletales</taxon>
        <taxon>Boletales incertae sedis</taxon>
        <taxon>Leucogyrophana</taxon>
    </lineage>
</organism>
<reference evidence="1" key="1">
    <citation type="journal article" date="2021" name="New Phytol.">
        <title>Evolutionary innovations through gain and loss of genes in the ectomycorrhizal Boletales.</title>
        <authorList>
            <person name="Wu G."/>
            <person name="Miyauchi S."/>
            <person name="Morin E."/>
            <person name="Kuo A."/>
            <person name="Drula E."/>
            <person name="Varga T."/>
            <person name="Kohler A."/>
            <person name="Feng B."/>
            <person name="Cao Y."/>
            <person name="Lipzen A."/>
            <person name="Daum C."/>
            <person name="Hundley H."/>
            <person name="Pangilinan J."/>
            <person name="Johnson J."/>
            <person name="Barry K."/>
            <person name="LaButti K."/>
            <person name="Ng V."/>
            <person name="Ahrendt S."/>
            <person name="Min B."/>
            <person name="Choi I.G."/>
            <person name="Park H."/>
            <person name="Plett J.M."/>
            <person name="Magnuson J."/>
            <person name="Spatafora J.W."/>
            <person name="Nagy L.G."/>
            <person name="Henrissat B."/>
            <person name="Grigoriev I.V."/>
            <person name="Yang Z.L."/>
            <person name="Xu J."/>
            <person name="Martin F.M."/>
        </authorList>
    </citation>
    <scope>NUCLEOTIDE SEQUENCE</scope>
    <source>
        <strain evidence="1">KUC20120723A-06</strain>
    </source>
</reference>
<dbReference type="EMBL" id="MU266378">
    <property type="protein sequence ID" value="KAH7926724.1"/>
    <property type="molecule type" value="Genomic_DNA"/>
</dbReference>